<accession>A0A9E8G3W2</accession>
<geneLocation type="mitochondrion" evidence="10"/>
<dbReference type="PANTHER" id="PTHR11432">
    <property type="entry name" value="NADH DEHYDROGENASE SUBUNIT 1"/>
    <property type="match status" value="1"/>
</dbReference>
<evidence type="ECO:0000256" key="2">
    <source>
        <dbReference type="ARBA" id="ARBA00010535"/>
    </source>
</evidence>
<dbReference type="Pfam" id="PF00146">
    <property type="entry name" value="NADHdh"/>
    <property type="match status" value="1"/>
</dbReference>
<evidence type="ECO:0000256" key="9">
    <source>
        <dbReference type="SAM" id="Phobius"/>
    </source>
</evidence>
<proteinExistence type="inferred from homology"/>
<evidence type="ECO:0000256" key="3">
    <source>
        <dbReference type="ARBA" id="ARBA00021009"/>
    </source>
</evidence>
<evidence type="ECO:0000256" key="6">
    <source>
        <dbReference type="ARBA" id="ARBA00023136"/>
    </source>
</evidence>
<dbReference type="GO" id="GO:0003954">
    <property type="term" value="F:NADH dehydrogenase activity"/>
    <property type="evidence" value="ECO:0007669"/>
    <property type="project" value="TreeGrafter"/>
</dbReference>
<keyword evidence="4 7" id="KW-0812">Transmembrane</keyword>
<feature type="transmembrane region" description="Helical" evidence="9">
    <location>
        <begin position="222"/>
        <end position="245"/>
    </location>
</feature>
<dbReference type="EMBL" id="ON155433">
    <property type="protein sequence ID" value="UZT27123.1"/>
    <property type="molecule type" value="Genomic_DNA"/>
</dbReference>
<feature type="transmembrane region" description="Helical" evidence="9">
    <location>
        <begin position="147"/>
        <end position="168"/>
    </location>
</feature>
<protein>
    <recommendedName>
        <fullName evidence="3 8">NADH-ubiquinone oxidoreductase chain 1</fullName>
        <ecNumber evidence="8">7.1.1.2</ecNumber>
    </recommendedName>
</protein>
<dbReference type="GO" id="GO:0009060">
    <property type="term" value="P:aerobic respiration"/>
    <property type="evidence" value="ECO:0007669"/>
    <property type="project" value="TreeGrafter"/>
</dbReference>
<keyword evidence="8 10" id="KW-0496">Mitochondrion</keyword>
<comment type="subcellular location">
    <subcellularLocation>
        <location evidence="1">Membrane</location>
        <topology evidence="1">Multi-pass membrane protein</topology>
    </subcellularLocation>
    <subcellularLocation>
        <location evidence="7">Mitochondrion inner membrane</location>
        <topology evidence="7">Multi-pass membrane protein</topology>
    </subcellularLocation>
</comment>
<evidence type="ECO:0000256" key="5">
    <source>
        <dbReference type="ARBA" id="ARBA00022989"/>
    </source>
</evidence>
<feature type="transmembrane region" description="Helical" evidence="9">
    <location>
        <begin position="174"/>
        <end position="193"/>
    </location>
</feature>
<dbReference type="InterPro" id="IPR001694">
    <property type="entry name" value="NADH_UbQ_OxRdtase_su1/FPO"/>
</dbReference>
<reference evidence="10" key="1">
    <citation type="submission" date="2022-04" db="EMBL/GenBank/DDBJ databases">
        <authorList>
            <person name="Ge M."/>
            <person name="Mo J."/>
        </authorList>
    </citation>
    <scope>NUCLEOTIDE SEQUENCE</scope>
</reference>
<sequence length="304" mass="34256">MSISFTLTSIIIYLCALLAMAFFTLAERKALGYFQIRKGPNKVGLMGIPQPLADALKLFVKEQSKPSMANTIPFLAAPIMTLSLTLILWSIFPHLYPATFMPMGILFFLSVSSLNVYTTLGAGWTSNSKYALLGAIRSVAQTISYEVSMIFIILPMLIIFSSFDIYSINLQPNYWPLLMMTPLFFMWITSVLAETNRTPFDLPEGESELVSGFNVEYSSGSFALIFMAEYANILFMALLSSVLFLSNSSSLTLITQTTMFAFLFIWTRASFPRIRYDQLMNLTWKMFLPCAILTLLLIIPLMVY</sequence>
<name>A0A9E8G3W2_9ANNE</name>
<keyword evidence="6 9" id="KW-0472">Membrane</keyword>
<dbReference type="InterPro" id="IPR018086">
    <property type="entry name" value="NADH_UbQ_OxRdtase_su1_CS"/>
</dbReference>
<keyword evidence="5 9" id="KW-1133">Transmembrane helix</keyword>
<dbReference type="GO" id="GO:0005743">
    <property type="term" value="C:mitochondrial inner membrane"/>
    <property type="evidence" value="ECO:0007669"/>
    <property type="project" value="UniProtKB-SubCell"/>
</dbReference>
<evidence type="ECO:0000256" key="8">
    <source>
        <dbReference type="RuleBase" id="RU000473"/>
    </source>
</evidence>
<comment type="catalytic activity">
    <reaction evidence="8">
        <text>a ubiquinone + NADH + 5 H(+)(in) = a ubiquinol + NAD(+) + 4 H(+)(out)</text>
        <dbReference type="Rhea" id="RHEA:29091"/>
        <dbReference type="Rhea" id="RHEA-COMP:9565"/>
        <dbReference type="Rhea" id="RHEA-COMP:9566"/>
        <dbReference type="ChEBI" id="CHEBI:15378"/>
        <dbReference type="ChEBI" id="CHEBI:16389"/>
        <dbReference type="ChEBI" id="CHEBI:17976"/>
        <dbReference type="ChEBI" id="CHEBI:57540"/>
        <dbReference type="ChEBI" id="CHEBI:57945"/>
        <dbReference type="EC" id="7.1.1.2"/>
    </reaction>
</comment>
<feature type="transmembrane region" description="Helical" evidence="9">
    <location>
        <begin position="104"/>
        <end position="126"/>
    </location>
</feature>
<evidence type="ECO:0000313" key="10">
    <source>
        <dbReference type="EMBL" id="UZT27123.1"/>
    </source>
</evidence>
<evidence type="ECO:0000256" key="7">
    <source>
        <dbReference type="RuleBase" id="RU000471"/>
    </source>
</evidence>
<dbReference type="AlphaFoldDB" id="A0A9E8G3W2"/>
<keyword evidence="8" id="KW-0830">Ubiquinone</keyword>
<feature type="transmembrane region" description="Helical" evidence="9">
    <location>
        <begin position="283"/>
        <end position="303"/>
    </location>
</feature>
<dbReference type="EC" id="7.1.1.2" evidence="8"/>
<evidence type="ECO:0000256" key="1">
    <source>
        <dbReference type="ARBA" id="ARBA00004141"/>
    </source>
</evidence>
<dbReference type="PANTHER" id="PTHR11432:SF3">
    <property type="entry name" value="NADH-UBIQUINONE OXIDOREDUCTASE CHAIN 1"/>
    <property type="match status" value="1"/>
</dbReference>
<dbReference type="PROSITE" id="PS00667">
    <property type="entry name" value="COMPLEX1_ND1_1"/>
    <property type="match status" value="1"/>
</dbReference>
<feature type="transmembrane region" description="Helical" evidence="9">
    <location>
        <begin position="6"/>
        <end position="26"/>
    </location>
</feature>
<dbReference type="GO" id="GO:0008137">
    <property type="term" value="F:NADH dehydrogenase (ubiquinone) activity"/>
    <property type="evidence" value="ECO:0007669"/>
    <property type="project" value="UniProtKB-EC"/>
</dbReference>
<dbReference type="PROSITE" id="PS00668">
    <property type="entry name" value="COMPLEX1_ND1_2"/>
    <property type="match status" value="1"/>
</dbReference>
<feature type="transmembrane region" description="Helical" evidence="9">
    <location>
        <begin position="71"/>
        <end position="92"/>
    </location>
</feature>
<organism evidence="10">
    <name type="scientific">Sternaspis buzhinskajae</name>
    <dbReference type="NCBI Taxonomy" id="2931363"/>
    <lineage>
        <taxon>Eukaryota</taxon>
        <taxon>Metazoa</taxon>
        <taxon>Spiralia</taxon>
        <taxon>Lophotrochozoa</taxon>
        <taxon>Annelida</taxon>
        <taxon>Polychaeta</taxon>
        <taxon>Sedentaria</taxon>
        <taxon>Canalipalpata</taxon>
        <taxon>Terebellida</taxon>
        <taxon>Cirratuliformia</taxon>
        <taxon>Sternaspidae</taxon>
        <taxon>Sternaspis</taxon>
    </lineage>
</organism>
<feature type="transmembrane region" description="Helical" evidence="9">
    <location>
        <begin position="251"/>
        <end position="271"/>
    </location>
</feature>
<keyword evidence="7" id="KW-0520">NAD</keyword>
<gene>
    <name evidence="10" type="primary">nad1</name>
</gene>
<comment type="similarity">
    <text evidence="2 7">Belongs to the complex I subunit 1 family.</text>
</comment>
<evidence type="ECO:0000256" key="4">
    <source>
        <dbReference type="ARBA" id="ARBA00022692"/>
    </source>
</evidence>
<dbReference type="HAMAP" id="MF_01350">
    <property type="entry name" value="NDH1_NuoH"/>
    <property type="match status" value="1"/>
</dbReference>